<dbReference type="CDD" id="cd06261">
    <property type="entry name" value="TM_PBP2"/>
    <property type="match status" value="1"/>
</dbReference>
<keyword evidence="2 7" id="KW-0813">Transport</keyword>
<dbReference type="OrthoDB" id="9794684at2"/>
<dbReference type="Pfam" id="PF00528">
    <property type="entry name" value="BPD_transp_1"/>
    <property type="match status" value="1"/>
</dbReference>
<keyword evidence="10" id="KW-1185">Reference proteome</keyword>
<feature type="transmembrane region" description="Helical" evidence="7">
    <location>
        <begin position="106"/>
        <end position="130"/>
    </location>
</feature>
<dbReference type="GO" id="GO:0005886">
    <property type="term" value="C:plasma membrane"/>
    <property type="evidence" value="ECO:0007669"/>
    <property type="project" value="UniProtKB-SubCell"/>
</dbReference>
<feature type="transmembrane region" description="Helical" evidence="7">
    <location>
        <begin position="71"/>
        <end position="94"/>
    </location>
</feature>
<dbReference type="InterPro" id="IPR035906">
    <property type="entry name" value="MetI-like_sf"/>
</dbReference>
<feature type="transmembrane region" description="Helical" evidence="7">
    <location>
        <begin position="12"/>
        <end position="33"/>
    </location>
</feature>
<feature type="transmembrane region" description="Helical" evidence="7">
    <location>
        <begin position="181"/>
        <end position="203"/>
    </location>
</feature>
<evidence type="ECO:0000313" key="10">
    <source>
        <dbReference type="Proteomes" id="UP000198661"/>
    </source>
</evidence>
<dbReference type="Proteomes" id="UP000198661">
    <property type="component" value="Unassembled WGS sequence"/>
</dbReference>
<dbReference type="AlphaFoldDB" id="A0A1I2M6Q9"/>
<evidence type="ECO:0000256" key="7">
    <source>
        <dbReference type="RuleBase" id="RU363032"/>
    </source>
</evidence>
<protein>
    <submittedName>
        <fullName evidence="9">Multiple sugar transport system permease protein</fullName>
    </submittedName>
</protein>
<dbReference type="EMBL" id="FOOK01000007">
    <property type="protein sequence ID" value="SFF86509.1"/>
    <property type="molecule type" value="Genomic_DNA"/>
</dbReference>
<dbReference type="PANTHER" id="PTHR43744:SF12">
    <property type="entry name" value="ABC TRANSPORTER PERMEASE PROTEIN MG189-RELATED"/>
    <property type="match status" value="1"/>
</dbReference>
<evidence type="ECO:0000313" key="9">
    <source>
        <dbReference type="EMBL" id="SFF86509.1"/>
    </source>
</evidence>
<dbReference type="PANTHER" id="PTHR43744">
    <property type="entry name" value="ABC TRANSPORTER PERMEASE PROTEIN MG189-RELATED-RELATED"/>
    <property type="match status" value="1"/>
</dbReference>
<accession>A0A1I2M6Q9</accession>
<dbReference type="STRING" id="201973.SAMN04488025_1077"/>
<dbReference type="RefSeq" id="WP_092036709.1">
    <property type="nucleotide sequence ID" value="NZ_FOOK01000007.1"/>
</dbReference>
<evidence type="ECO:0000256" key="1">
    <source>
        <dbReference type="ARBA" id="ARBA00004651"/>
    </source>
</evidence>
<evidence type="ECO:0000256" key="3">
    <source>
        <dbReference type="ARBA" id="ARBA00022475"/>
    </source>
</evidence>
<keyword evidence="6 7" id="KW-0472">Membrane</keyword>
<sequence>MNAGLGKWLKTGIFYLVLIAGAVLFIFPFYWMAVASIKTPREVFDLNLIPSEITFQSYNYMLDRIPVARSLFNSFVFAGGVTLITLVVTSMAGYALARLKFWGRDVLFSVVLLTMMIPFQLLMIPLYVIVVKLGWMNSYAGLILPISVNALGIFIFRQFFRTIPQELIDAARIDGASELQILFRVMLPLSRPAMITVAILTFMGPWNDLLWPLLVTREQEMMPLAQAATLFGLEGQGGQWGSIMAVNTLLALPVVLLYLFFQRYFIESISNTGMKG</sequence>
<evidence type="ECO:0000256" key="6">
    <source>
        <dbReference type="ARBA" id="ARBA00023136"/>
    </source>
</evidence>
<evidence type="ECO:0000256" key="5">
    <source>
        <dbReference type="ARBA" id="ARBA00022989"/>
    </source>
</evidence>
<dbReference type="GO" id="GO:0055085">
    <property type="term" value="P:transmembrane transport"/>
    <property type="evidence" value="ECO:0007669"/>
    <property type="project" value="InterPro"/>
</dbReference>
<keyword evidence="5 7" id="KW-1133">Transmembrane helix</keyword>
<feature type="domain" description="ABC transmembrane type-1" evidence="8">
    <location>
        <begin position="71"/>
        <end position="261"/>
    </location>
</feature>
<feature type="transmembrane region" description="Helical" evidence="7">
    <location>
        <begin position="240"/>
        <end position="261"/>
    </location>
</feature>
<name>A0A1I2M6Q9_9BACL</name>
<organism evidence="9 10">
    <name type="scientific">Planifilum fulgidum</name>
    <dbReference type="NCBI Taxonomy" id="201973"/>
    <lineage>
        <taxon>Bacteria</taxon>
        <taxon>Bacillati</taxon>
        <taxon>Bacillota</taxon>
        <taxon>Bacilli</taxon>
        <taxon>Bacillales</taxon>
        <taxon>Thermoactinomycetaceae</taxon>
        <taxon>Planifilum</taxon>
    </lineage>
</organism>
<dbReference type="SUPFAM" id="SSF161098">
    <property type="entry name" value="MetI-like"/>
    <property type="match status" value="1"/>
</dbReference>
<feature type="transmembrane region" description="Helical" evidence="7">
    <location>
        <begin position="142"/>
        <end position="160"/>
    </location>
</feature>
<dbReference type="InterPro" id="IPR000515">
    <property type="entry name" value="MetI-like"/>
</dbReference>
<keyword evidence="9" id="KW-0762">Sugar transport</keyword>
<gene>
    <name evidence="9" type="ORF">SAMN04488025_1077</name>
</gene>
<keyword evidence="4 7" id="KW-0812">Transmembrane</keyword>
<evidence type="ECO:0000259" key="8">
    <source>
        <dbReference type="PROSITE" id="PS50928"/>
    </source>
</evidence>
<proteinExistence type="inferred from homology"/>
<evidence type="ECO:0000256" key="2">
    <source>
        <dbReference type="ARBA" id="ARBA00022448"/>
    </source>
</evidence>
<evidence type="ECO:0000256" key="4">
    <source>
        <dbReference type="ARBA" id="ARBA00022692"/>
    </source>
</evidence>
<comment type="similarity">
    <text evidence="7">Belongs to the binding-protein-dependent transport system permease family.</text>
</comment>
<dbReference type="PROSITE" id="PS50928">
    <property type="entry name" value="ABC_TM1"/>
    <property type="match status" value="1"/>
</dbReference>
<reference evidence="9 10" key="1">
    <citation type="submission" date="2016-10" db="EMBL/GenBank/DDBJ databases">
        <authorList>
            <person name="de Groot N.N."/>
        </authorList>
    </citation>
    <scope>NUCLEOTIDE SEQUENCE [LARGE SCALE GENOMIC DNA]</scope>
    <source>
        <strain evidence="9 10">DSM 44945</strain>
    </source>
</reference>
<dbReference type="Gene3D" id="1.10.3720.10">
    <property type="entry name" value="MetI-like"/>
    <property type="match status" value="1"/>
</dbReference>
<keyword evidence="3" id="KW-1003">Cell membrane</keyword>
<comment type="subcellular location">
    <subcellularLocation>
        <location evidence="1 7">Cell membrane</location>
        <topology evidence="1 7">Multi-pass membrane protein</topology>
    </subcellularLocation>
</comment>